<keyword evidence="3" id="KW-1185">Reference proteome</keyword>
<evidence type="ECO:0000313" key="3">
    <source>
        <dbReference type="Proteomes" id="UP000013523"/>
    </source>
</evidence>
<sequence length="151" mass="17191">MSKVKIISDGVKTRVFIDDKPITRVTSLKLSQSAMEAPKLTLEIAPKSLEIDGKDIPIEFSEDVSVKNSFGYALELLKHGKAVKRRGWNGKNMFLSYVTAAEWNPKHRNLLLGWLKLGFIAIKTADDYVVPWQPSQADMLTEDWEEVELWK</sequence>
<gene>
    <name evidence="2" type="ORF">Clopa_3378</name>
</gene>
<dbReference type="Proteomes" id="UP000013523">
    <property type="component" value="Chromosome"/>
</dbReference>
<evidence type="ECO:0000259" key="1">
    <source>
        <dbReference type="Pfam" id="PF11195"/>
    </source>
</evidence>
<accession>R4KCC1</accession>
<dbReference type="PATRIC" id="fig|86416.3.peg.3372"/>
<organism evidence="2 3">
    <name type="scientific">Clostridium pasteurianum BC1</name>
    <dbReference type="NCBI Taxonomy" id="86416"/>
    <lineage>
        <taxon>Bacteria</taxon>
        <taxon>Bacillati</taxon>
        <taxon>Bacillota</taxon>
        <taxon>Clostridia</taxon>
        <taxon>Eubacteriales</taxon>
        <taxon>Clostridiaceae</taxon>
        <taxon>Clostridium</taxon>
    </lineage>
</organism>
<dbReference type="eggNOG" id="ENOG50319K5">
    <property type="taxonomic scope" value="Bacteria"/>
</dbReference>
<name>R4KCC1_CLOPA</name>
<dbReference type="InterPro" id="IPR021361">
    <property type="entry name" value="Tad2-like_dom"/>
</dbReference>
<dbReference type="KEGG" id="cpas:Clopa_3378"/>
<reference evidence="2 3" key="1">
    <citation type="submission" date="2012-01" db="EMBL/GenBank/DDBJ databases">
        <title>Complete sequence of chromosome of Clostridium pasteurianum BC1.</title>
        <authorList>
            <consortium name="US DOE Joint Genome Institute"/>
            <person name="Lucas S."/>
            <person name="Han J."/>
            <person name="Lapidus A."/>
            <person name="Cheng J.-F."/>
            <person name="Goodwin L."/>
            <person name="Pitluck S."/>
            <person name="Peters L."/>
            <person name="Mikhailova N."/>
            <person name="Teshima H."/>
            <person name="Detter J.C."/>
            <person name="Han C."/>
            <person name="Tapia R."/>
            <person name="Land M."/>
            <person name="Hauser L."/>
            <person name="Kyrpides N."/>
            <person name="Ivanova N."/>
            <person name="Pagani I."/>
            <person name="Dunn J."/>
            <person name="Taghavi S."/>
            <person name="Francis A."/>
            <person name="van der Lelie D."/>
            <person name="Woyke T."/>
        </authorList>
    </citation>
    <scope>NUCLEOTIDE SEQUENCE [LARGE SCALE GENOMIC DNA]</scope>
    <source>
        <strain evidence="2 3">BC1</strain>
    </source>
</reference>
<dbReference type="RefSeq" id="WP_015616459.1">
    <property type="nucleotide sequence ID" value="NC_021182.1"/>
</dbReference>
<dbReference type="Pfam" id="PF11195">
    <property type="entry name" value="Tad2-like"/>
    <property type="match status" value="1"/>
</dbReference>
<evidence type="ECO:0000313" key="2">
    <source>
        <dbReference type="EMBL" id="AGK98174.1"/>
    </source>
</evidence>
<dbReference type="HOGENOM" id="CLU_1728199_0_0_9"/>
<proteinExistence type="predicted"/>
<dbReference type="STRING" id="86416.Clopa_3378"/>
<protein>
    <recommendedName>
        <fullName evidence="1">Thoeris anti-defense 2-like domain-containing protein</fullName>
    </recommendedName>
</protein>
<dbReference type="AlphaFoldDB" id="R4KCC1"/>
<dbReference type="EMBL" id="CP003261">
    <property type="protein sequence ID" value="AGK98174.1"/>
    <property type="molecule type" value="Genomic_DNA"/>
</dbReference>
<feature type="domain" description="Thoeris anti-defense 2-like" evidence="1">
    <location>
        <begin position="69"/>
        <end position="147"/>
    </location>
</feature>